<keyword evidence="2" id="KW-0540">Nuclease</keyword>
<evidence type="ECO:0000259" key="6">
    <source>
        <dbReference type="Pfam" id="PF03755"/>
    </source>
</evidence>
<proteinExistence type="inferred from homology"/>
<evidence type="ECO:0000256" key="4">
    <source>
        <dbReference type="ARBA" id="ARBA00022801"/>
    </source>
</evidence>
<organism evidence="8 9">
    <name type="scientific">Rubricella aquisinus</name>
    <dbReference type="NCBI Taxonomy" id="2028108"/>
    <lineage>
        <taxon>Bacteria</taxon>
        <taxon>Pseudomonadati</taxon>
        <taxon>Pseudomonadota</taxon>
        <taxon>Alphaproteobacteria</taxon>
        <taxon>Rhodobacterales</taxon>
        <taxon>Paracoccaceae</taxon>
        <taxon>Rubricella</taxon>
    </lineage>
</organism>
<gene>
    <name evidence="8" type="ORF">FHS89_002465</name>
</gene>
<feature type="domain" description="Endoribonuclease YicC-like C-terminal" evidence="7">
    <location>
        <begin position="180"/>
        <end position="297"/>
    </location>
</feature>
<dbReference type="PANTHER" id="PTHR30636:SF3">
    <property type="entry name" value="UPF0701 PROTEIN YICC"/>
    <property type="match status" value="1"/>
</dbReference>
<reference evidence="8 9" key="1">
    <citation type="submission" date="2020-08" db="EMBL/GenBank/DDBJ databases">
        <title>Genomic Encyclopedia of Type Strains, Phase IV (KMG-IV): sequencing the most valuable type-strain genomes for metagenomic binning, comparative biology and taxonomic classification.</title>
        <authorList>
            <person name="Goeker M."/>
        </authorList>
    </citation>
    <scope>NUCLEOTIDE SEQUENCE [LARGE SCALE GENOMIC DNA]</scope>
    <source>
        <strain evidence="8 9">DSM 103377</strain>
    </source>
</reference>
<evidence type="ECO:0000313" key="9">
    <source>
        <dbReference type="Proteomes" id="UP000553766"/>
    </source>
</evidence>
<dbReference type="InterPro" id="IPR005229">
    <property type="entry name" value="YicC/YloC-like"/>
</dbReference>
<comment type="caution">
    <text evidence="8">The sequence shown here is derived from an EMBL/GenBank/DDBJ whole genome shotgun (WGS) entry which is preliminary data.</text>
</comment>
<sequence length="297" mass="31350">MSLKSMTGFAQVPGQSGPYSWVWEARSVNGRGLEVRLRLPDAADGLEAPLRAAAKAALARGNVTIGLRLSRAQEEPGQAALSEAALSATMARLLQVEAAAQHAGVDLRAGTAAEILALPMLANATPDAPDHDWLDAAKAGIGPLFEAMTAARQAEGAALAVVLSAALDELETLVATAATQAAARANATRQSLRAKVNALLGEADSLDPGRLEQEMALLLVKSDVAEEIDRLRAHITAARALLIEDAPVGRKFDFLMQEFNREANTLCSKSGDVDLTQTGLAMKVVIDRMREQSQNIE</sequence>
<dbReference type="InterPro" id="IPR013527">
    <property type="entry name" value="YicC-like_N"/>
</dbReference>
<evidence type="ECO:0000313" key="8">
    <source>
        <dbReference type="EMBL" id="MBB5516434.1"/>
    </source>
</evidence>
<protein>
    <submittedName>
        <fullName evidence="8">Uncharacterized protein (TIGR00255 family)</fullName>
    </submittedName>
</protein>
<dbReference type="PANTHER" id="PTHR30636">
    <property type="entry name" value="UPF0701 PROTEIN YICC"/>
    <property type="match status" value="1"/>
</dbReference>
<comment type="cofactor">
    <cofactor evidence="1">
        <name>a divalent metal cation</name>
        <dbReference type="ChEBI" id="CHEBI:60240"/>
    </cofactor>
</comment>
<dbReference type="NCBIfam" id="TIGR00255">
    <property type="entry name" value="YicC/YloC family endoribonuclease"/>
    <property type="match status" value="1"/>
</dbReference>
<dbReference type="GO" id="GO:0004521">
    <property type="term" value="F:RNA endonuclease activity"/>
    <property type="evidence" value="ECO:0007669"/>
    <property type="project" value="InterPro"/>
</dbReference>
<dbReference type="RefSeq" id="WP_246413837.1">
    <property type="nucleotide sequence ID" value="NZ_JACIJS010000007.1"/>
</dbReference>
<dbReference type="EMBL" id="JACIJS010000007">
    <property type="protein sequence ID" value="MBB5516434.1"/>
    <property type="molecule type" value="Genomic_DNA"/>
</dbReference>
<accession>A0A840X132</accession>
<dbReference type="GO" id="GO:0016787">
    <property type="term" value="F:hydrolase activity"/>
    <property type="evidence" value="ECO:0007669"/>
    <property type="project" value="UniProtKB-KW"/>
</dbReference>
<dbReference type="Pfam" id="PF08340">
    <property type="entry name" value="YicC-like_C"/>
    <property type="match status" value="1"/>
</dbReference>
<evidence type="ECO:0000256" key="1">
    <source>
        <dbReference type="ARBA" id="ARBA00001968"/>
    </source>
</evidence>
<keyword evidence="4" id="KW-0378">Hydrolase</keyword>
<evidence type="ECO:0000256" key="5">
    <source>
        <dbReference type="ARBA" id="ARBA00035648"/>
    </source>
</evidence>
<keyword evidence="9" id="KW-1185">Reference proteome</keyword>
<comment type="similarity">
    <text evidence="5">Belongs to the YicC/YloC family.</text>
</comment>
<name>A0A840X132_9RHOB</name>
<dbReference type="AlphaFoldDB" id="A0A840X132"/>
<dbReference type="Proteomes" id="UP000553766">
    <property type="component" value="Unassembled WGS sequence"/>
</dbReference>
<evidence type="ECO:0000256" key="2">
    <source>
        <dbReference type="ARBA" id="ARBA00022722"/>
    </source>
</evidence>
<keyword evidence="3" id="KW-0255">Endonuclease</keyword>
<dbReference type="Pfam" id="PF03755">
    <property type="entry name" value="YicC-like_N"/>
    <property type="match status" value="1"/>
</dbReference>
<feature type="domain" description="Endoribonuclease YicC-like N-terminal" evidence="6">
    <location>
        <begin position="3"/>
        <end position="160"/>
    </location>
</feature>
<evidence type="ECO:0000256" key="3">
    <source>
        <dbReference type="ARBA" id="ARBA00022759"/>
    </source>
</evidence>
<evidence type="ECO:0000259" key="7">
    <source>
        <dbReference type="Pfam" id="PF08340"/>
    </source>
</evidence>
<dbReference type="InterPro" id="IPR013551">
    <property type="entry name" value="YicC-like_C"/>
</dbReference>